<feature type="modified residue" description="Glycine radical" evidence="5">
    <location>
        <position position="722"/>
    </location>
</feature>
<dbReference type="PANTHER" id="PTHR21075">
    <property type="entry name" value="ANAEROBIC RIBONUCLEOSIDE-TRIPHOSPHATE REDUCTASE"/>
    <property type="match status" value="1"/>
</dbReference>
<keyword evidence="8" id="KW-0560">Oxidoreductase</keyword>
<evidence type="ECO:0000259" key="6">
    <source>
        <dbReference type="PROSITE" id="PS51149"/>
    </source>
</evidence>
<dbReference type="Pfam" id="PF03477">
    <property type="entry name" value="ATP-cone"/>
    <property type="match status" value="1"/>
</dbReference>
<dbReference type="InterPro" id="IPR012833">
    <property type="entry name" value="NrdD"/>
</dbReference>
<dbReference type="Pfam" id="PF13597">
    <property type="entry name" value="NRDD"/>
    <property type="match status" value="1"/>
</dbReference>
<dbReference type="NCBIfam" id="TIGR02487">
    <property type="entry name" value="NrdD"/>
    <property type="match status" value="1"/>
</dbReference>
<feature type="domain" description="ATP-cone" evidence="7">
    <location>
        <begin position="4"/>
        <end position="93"/>
    </location>
</feature>
<feature type="domain" description="Glycine radical" evidence="6">
    <location>
        <begin position="621"/>
        <end position="748"/>
    </location>
</feature>
<evidence type="ECO:0000256" key="5">
    <source>
        <dbReference type="PROSITE-ProRule" id="PRU00493"/>
    </source>
</evidence>
<dbReference type="InterPro" id="IPR005144">
    <property type="entry name" value="ATP-cone_dom"/>
</dbReference>
<dbReference type="GO" id="GO:0008998">
    <property type="term" value="F:ribonucleoside-triphosphate reductase (thioredoxin) activity"/>
    <property type="evidence" value="ECO:0007669"/>
    <property type="project" value="UniProtKB-EC"/>
</dbReference>
<name>A0AAX1TUT9_9FUSO</name>
<evidence type="ECO:0000256" key="2">
    <source>
        <dbReference type="ARBA" id="ARBA00022818"/>
    </source>
</evidence>
<protein>
    <submittedName>
        <fullName evidence="8">Anaerobic ribonucleoside-triphosphate reductase</fullName>
        <ecNumber evidence="8">1.17.4.2</ecNumber>
    </submittedName>
</protein>
<dbReference type="GO" id="GO:0005524">
    <property type="term" value="F:ATP binding"/>
    <property type="evidence" value="ECO:0007669"/>
    <property type="project" value="UniProtKB-UniRule"/>
</dbReference>
<accession>A0AAX1TUT9</accession>
<evidence type="ECO:0000313" key="8">
    <source>
        <dbReference type="EMBL" id="SQJ02353.1"/>
    </source>
</evidence>
<dbReference type="InterPro" id="IPR001150">
    <property type="entry name" value="Gly_radical"/>
</dbReference>
<dbReference type="GO" id="GO:0009265">
    <property type="term" value="P:2'-deoxyribonucleotide biosynthetic process"/>
    <property type="evidence" value="ECO:0007669"/>
    <property type="project" value="TreeGrafter"/>
</dbReference>
<reference evidence="8 9" key="1">
    <citation type="submission" date="2018-06" db="EMBL/GenBank/DDBJ databases">
        <authorList>
            <consortium name="Pathogen Informatics"/>
            <person name="Doyle S."/>
        </authorList>
    </citation>
    <scope>NUCLEOTIDE SEQUENCE [LARGE SCALE GENOMIC DNA]</scope>
    <source>
        <strain evidence="8 9">NCTC12112</strain>
    </source>
</reference>
<dbReference type="SUPFAM" id="SSF51998">
    <property type="entry name" value="PFL-like glycyl radical enzymes"/>
    <property type="match status" value="1"/>
</dbReference>
<dbReference type="AlphaFoldDB" id="A0AAX1TUT9"/>
<evidence type="ECO:0000256" key="4">
    <source>
        <dbReference type="PROSITE-ProRule" id="PRU00492"/>
    </source>
</evidence>
<dbReference type="EMBL" id="LS483487">
    <property type="protein sequence ID" value="SQJ02353.1"/>
    <property type="molecule type" value="Genomic_DNA"/>
</dbReference>
<dbReference type="GO" id="GO:0004748">
    <property type="term" value="F:ribonucleoside-diphosphate reductase activity, thioredoxin disulfide as acceptor"/>
    <property type="evidence" value="ECO:0007669"/>
    <property type="project" value="TreeGrafter"/>
</dbReference>
<dbReference type="PROSITE" id="PS51149">
    <property type="entry name" value="GLY_RADICAL_2"/>
    <property type="match status" value="1"/>
</dbReference>
<evidence type="ECO:0000259" key="7">
    <source>
        <dbReference type="PROSITE" id="PS51161"/>
    </source>
</evidence>
<gene>
    <name evidence="8" type="primary">nrdD</name>
    <name evidence="8" type="ORF">NCTC12112_01298</name>
</gene>
<dbReference type="GeneID" id="78455867"/>
<dbReference type="GO" id="GO:0006260">
    <property type="term" value="P:DNA replication"/>
    <property type="evidence" value="ECO:0007669"/>
    <property type="project" value="InterPro"/>
</dbReference>
<keyword evidence="3 4" id="KW-0067">ATP-binding</keyword>
<dbReference type="PANTHER" id="PTHR21075:SF0">
    <property type="entry name" value="ANAEROBIC RIBONUCLEOSIDE-TRIPHOSPHATE REDUCTASE"/>
    <property type="match status" value="1"/>
</dbReference>
<sequence length="748" mass="85895">MHKIEVIKRNGSIVTFNKEKIEKVLEKIDKEVKFIDKVTIKQMMDDIVIKINGHTRMSVEAIQDIVFYTLCTNGLFEQAKAFQTYRTQRAEQRLKEANGVFRHMTDIVDVGDRENSNKNSMLPSVQRDLIAGEYFRYILEKNIDKELWAAHRKKTIHWHDSDVDTKLTNCCLFNIEDMLRNGTRITNADVCQPNSVGTAMNIAMQIMASISASQYGGVSLPNFNEVFAEYAKKNFKKNFMRAYNDKLSTETNISRVTEEDIEKEFGEINSGNEKLAAEKHVEFQIAKERTAKDIYDACQLFEYQTNSILGSASQTPFSTITFNIPTSWESEHIILSYLKVRQTGLGEKHIPAIFPKLSYMVVDGYNFKKGDKYFYITEEVSKCIANTYYPDILFYSKDDYDAGKYYARMGCRSRVNHEYQVDGQYQHYGRFNYGVATLNVPQIALDVLKDERYGGAEGNRLERFLDILEKRKDLMKKAIQTRFENVRHLQAKKAPILFQYGGIARLEPDDSIEELLKTDRASVSYGFLGLDDAVRILSDDKENISTEKGHEMGIAIMEAIRKQADEIKVETGLPVSVYGTPAESSIATFFSKDVENYGDIMPEWLREREYYTNSFHFSSELPIDSFDKIDVEAPFIKYCNGGNIMYVENGGKTYNNEAIIELIQYAHDAGIEYFAVNTISDVCYECGYTGEISYNEKTASYKCPHCGNEDGMKMKIQRRCCGYISNYNITHALEGRMKEIKNRAIHVK</sequence>
<keyword evidence="1 4" id="KW-0547">Nucleotide-binding</keyword>
<proteinExistence type="predicted"/>
<dbReference type="RefSeq" id="WP_005977646.1">
    <property type="nucleotide sequence ID" value="NZ_BAABXY010000001.1"/>
</dbReference>
<dbReference type="KEGG" id="ful:C4N20_13655"/>
<dbReference type="EC" id="1.17.4.2" evidence="8"/>
<evidence type="ECO:0000256" key="1">
    <source>
        <dbReference type="ARBA" id="ARBA00022741"/>
    </source>
</evidence>
<evidence type="ECO:0000313" key="9">
    <source>
        <dbReference type="Proteomes" id="UP000249008"/>
    </source>
</evidence>
<organism evidence="8 9">
    <name type="scientific">Fusobacterium ulcerans</name>
    <dbReference type="NCBI Taxonomy" id="861"/>
    <lineage>
        <taxon>Bacteria</taxon>
        <taxon>Fusobacteriati</taxon>
        <taxon>Fusobacteriota</taxon>
        <taxon>Fusobacteriia</taxon>
        <taxon>Fusobacteriales</taxon>
        <taxon>Fusobacteriaceae</taxon>
        <taxon>Fusobacterium</taxon>
    </lineage>
</organism>
<evidence type="ECO:0000256" key="3">
    <source>
        <dbReference type="ARBA" id="ARBA00022840"/>
    </source>
</evidence>
<dbReference type="Gene3D" id="3.20.70.20">
    <property type="match status" value="1"/>
</dbReference>
<dbReference type="PROSITE" id="PS51161">
    <property type="entry name" value="ATP_CONE"/>
    <property type="match status" value="1"/>
</dbReference>
<dbReference type="Proteomes" id="UP000249008">
    <property type="component" value="Chromosome 1"/>
</dbReference>
<dbReference type="GO" id="GO:0031250">
    <property type="term" value="C:anaerobic ribonucleoside-triphosphate reductase complex"/>
    <property type="evidence" value="ECO:0007669"/>
    <property type="project" value="TreeGrafter"/>
</dbReference>
<keyword evidence="2 5" id="KW-0556">Organic radical</keyword>